<keyword evidence="4" id="KW-1185">Reference proteome</keyword>
<evidence type="ECO:0000259" key="2">
    <source>
        <dbReference type="Pfam" id="PF13837"/>
    </source>
</evidence>
<feature type="region of interest" description="Disordered" evidence="1">
    <location>
        <begin position="110"/>
        <end position="130"/>
    </location>
</feature>
<reference evidence="3" key="1">
    <citation type="submission" date="2021-11" db="EMBL/GenBank/DDBJ databases">
        <authorList>
            <person name="Schell T."/>
        </authorList>
    </citation>
    <scope>NUCLEOTIDE SEQUENCE</scope>
    <source>
        <strain evidence="3">M5</strain>
    </source>
</reference>
<name>A0A8J2WGF3_9CRUS</name>
<dbReference type="Proteomes" id="UP000789390">
    <property type="component" value="Unassembled WGS sequence"/>
</dbReference>
<evidence type="ECO:0000256" key="1">
    <source>
        <dbReference type="SAM" id="MobiDB-lite"/>
    </source>
</evidence>
<dbReference type="EMBL" id="CAKKLH010000041">
    <property type="protein sequence ID" value="CAH0100611.1"/>
    <property type="molecule type" value="Genomic_DNA"/>
</dbReference>
<dbReference type="PANTHER" id="PTHR47595">
    <property type="entry name" value="HEAT SHOCK 70 KDA PROTEIN 14"/>
    <property type="match status" value="1"/>
</dbReference>
<evidence type="ECO:0000313" key="3">
    <source>
        <dbReference type="EMBL" id="CAH0100611.1"/>
    </source>
</evidence>
<gene>
    <name evidence="3" type="ORF">DGAL_LOCUS2896</name>
</gene>
<dbReference type="OrthoDB" id="7552755at2759"/>
<evidence type="ECO:0000313" key="4">
    <source>
        <dbReference type="Proteomes" id="UP000789390"/>
    </source>
</evidence>
<protein>
    <recommendedName>
        <fullName evidence="2">Myb/SANT-like DNA-binding domain-containing protein</fullName>
    </recommendedName>
</protein>
<dbReference type="InterPro" id="IPR044822">
    <property type="entry name" value="Myb_DNA-bind_4"/>
</dbReference>
<feature type="domain" description="Myb/SANT-like DNA-binding" evidence="2">
    <location>
        <begin position="204"/>
        <end position="298"/>
    </location>
</feature>
<dbReference type="Pfam" id="PF13837">
    <property type="entry name" value="Myb_DNA-bind_4"/>
    <property type="match status" value="1"/>
</dbReference>
<comment type="caution">
    <text evidence="3">The sequence shown here is derived from an EMBL/GenBank/DDBJ whole genome shotgun (WGS) entry which is preliminary data.</text>
</comment>
<dbReference type="AlphaFoldDB" id="A0A8J2WGF3"/>
<proteinExistence type="predicted"/>
<dbReference type="Gene3D" id="1.10.10.60">
    <property type="entry name" value="Homeodomain-like"/>
    <property type="match status" value="1"/>
</dbReference>
<dbReference type="PANTHER" id="PTHR47595:SF1">
    <property type="entry name" value="MYB_SANT-LIKE DNA-BINDING DOMAIN-CONTAINING PROTEIN"/>
    <property type="match status" value="1"/>
</dbReference>
<organism evidence="3 4">
    <name type="scientific">Daphnia galeata</name>
    <dbReference type="NCBI Taxonomy" id="27404"/>
    <lineage>
        <taxon>Eukaryota</taxon>
        <taxon>Metazoa</taxon>
        <taxon>Ecdysozoa</taxon>
        <taxon>Arthropoda</taxon>
        <taxon>Crustacea</taxon>
        <taxon>Branchiopoda</taxon>
        <taxon>Diplostraca</taxon>
        <taxon>Cladocera</taxon>
        <taxon>Anomopoda</taxon>
        <taxon>Daphniidae</taxon>
        <taxon>Daphnia</taxon>
    </lineage>
</organism>
<accession>A0A8J2WGF3</accession>
<sequence length="401" mass="44260">MSDHPSKKTPNTVLVNGIEYLLNGPTLQRVSDTAQRAGVTQRAPPRLPMVVKQSNSLQPIRIFLPAASPLNKTGQAPASGLHKIQPATSQLNITQSLPAISQLNYSQPISNVSHKPTSTQSASNSTPTHLGTSANIKQVYIIQQPFSGPNNSQSKTLKNADTATVREHCYGNSSTSLDAPAVVSITAQSEEITTSQSETSKSGPKWKPAEVDLLINCYRRFKPRFDKKNETEKKIWGELAELMKSNGVIVTGERCSVKWKSIKERYNEISDKLKKVKEGTQTSGRRSQWPFFAVMDEILGQSDTTALPYVFEVGAGGKMKKANTNEPFIPAAKRSRQKITNSESLDRLIDLEEDRRERDKDLIDSIKSQNQSSKDKNDAIIAAAKAMEQASMAIFRKFSQD</sequence>